<reference evidence="2" key="3">
    <citation type="submission" date="2015-04" db="UniProtKB">
        <authorList>
            <consortium name="EnsemblPlants"/>
        </authorList>
    </citation>
    <scope>IDENTIFICATION</scope>
</reference>
<evidence type="ECO:0000256" key="1">
    <source>
        <dbReference type="SAM" id="SignalP"/>
    </source>
</evidence>
<proteinExistence type="predicted"/>
<name>A0A0D9X2V5_9ORYZ</name>
<evidence type="ECO:0000313" key="2">
    <source>
        <dbReference type="EnsemblPlants" id="LPERR07G22960.1"/>
    </source>
</evidence>
<keyword evidence="1" id="KW-0732">Signal</keyword>
<organism evidence="2 3">
    <name type="scientific">Leersia perrieri</name>
    <dbReference type="NCBI Taxonomy" id="77586"/>
    <lineage>
        <taxon>Eukaryota</taxon>
        <taxon>Viridiplantae</taxon>
        <taxon>Streptophyta</taxon>
        <taxon>Embryophyta</taxon>
        <taxon>Tracheophyta</taxon>
        <taxon>Spermatophyta</taxon>
        <taxon>Magnoliopsida</taxon>
        <taxon>Liliopsida</taxon>
        <taxon>Poales</taxon>
        <taxon>Poaceae</taxon>
        <taxon>BOP clade</taxon>
        <taxon>Oryzoideae</taxon>
        <taxon>Oryzeae</taxon>
        <taxon>Oryzinae</taxon>
        <taxon>Leersia</taxon>
    </lineage>
</organism>
<dbReference type="HOGENOM" id="CLU_1392037_0_0_1"/>
<feature type="chain" id="PRO_5002349870" evidence="1">
    <location>
        <begin position="25"/>
        <end position="196"/>
    </location>
</feature>
<reference evidence="2 3" key="1">
    <citation type="submission" date="2012-08" db="EMBL/GenBank/DDBJ databases">
        <title>Oryza genome evolution.</title>
        <authorList>
            <person name="Wing R.A."/>
        </authorList>
    </citation>
    <scope>NUCLEOTIDE SEQUENCE</scope>
</reference>
<accession>A0A0D9X2V5</accession>
<sequence>MAVKTLLLATALLLAGLATQGAEARIVAIIHGSVTPAAIAAGNFQVSTIGEPSVQESFLSGNESEGNFTIILNVTSSEMMASLVSNSSVVVSPPHTQDMLTALTAPLVQRGVRRLVDSLADSQIRAALGSLEGITVNLDNLPDDTTTDLVSTTVNFLDFLARGSNDSFAATSYDVESSIDGFAVFGIGTLSTSAGN</sequence>
<protein>
    <submittedName>
        <fullName evidence="2">Uncharacterized protein</fullName>
    </submittedName>
</protein>
<dbReference type="EnsemblPlants" id="LPERR07G22960.1">
    <property type="protein sequence ID" value="LPERR07G22960.1"/>
    <property type="gene ID" value="LPERR07G22960"/>
</dbReference>
<reference evidence="3" key="2">
    <citation type="submission" date="2013-12" db="EMBL/GenBank/DDBJ databases">
        <authorList>
            <person name="Yu Y."/>
            <person name="Lee S."/>
            <person name="de Baynast K."/>
            <person name="Wissotski M."/>
            <person name="Liu L."/>
            <person name="Talag J."/>
            <person name="Goicoechea J."/>
            <person name="Angelova A."/>
            <person name="Jetty R."/>
            <person name="Kudrna D."/>
            <person name="Golser W."/>
            <person name="Rivera L."/>
            <person name="Zhang J."/>
            <person name="Wing R."/>
        </authorList>
    </citation>
    <scope>NUCLEOTIDE SEQUENCE</scope>
</reference>
<feature type="signal peptide" evidence="1">
    <location>
        <begin position="1"/>
        <end position="24"/>
    </location>
</feature>
<dbReference type="Proteomes" id="UP000032180">
    <property type="component" value="Chromosome 7"/>
</dbReference>
<dbReference type="Gramene" id="LPERR07G22960.1">
    <property type="protein sequence ID" value="LPERR07G22960.1"/>
    <property type="gene ID" value="LPERR07G22960"/>
</dbReference>
<dbReference type="AlphaFoldDB" id="A0A0D9X2V5"/>
<keyword evidence="3" id="KW-1185">Reference proteome</keyword>
<evidence type="ECO:0000313" key="3">
    <source>
        <dbReference type="Proteomes" id="UP000032180"/>
    </source>
</evidence>